<feature type="chain" id="PRO_5042833263" evidence="2">
    <location>
        <begin position="20"/>
        <end position="310"/>
    </location>
</feature>
<evidence type="ECO:0000256" key="1">
    <source>
        <dbReference type="SAM" id="MobiDB-lite"/>
    </source>
</evidence>
<dbReference type="AlphaFoldDB" id="A0AAN8NG55"/>
<dbReference type="EMBL" id="JAVHJM010000001">
    <property type="protein sequence ID" value="KAK6521229.1"/>
    <property type="molecule type" value="Genomic_DNA"/>
</dbReference>
<accession>A0AAN8NG55</accession>
<evidence type="ECO:0000256" key="2">
    <source>
        <dbReference type="SAM" id="SignalP"/>
    </source>
</evidence>
<keyword evidence="4" id="KW-1185">Reference proteome</keyword>
<keyword evidence="2" id="KW-0732">Signal</keyword>
<proteinExistence type="predicted"/>
<evidence type="ECO:0000313" key="3">
    <source>
        <dbReference type="EMBL" id="KAK6521229.1"/>
    </source>
</evidence>
<sequence length="310" mass="34517">MRALVLSLLALAIAPTAFADSDKLCIEVPDNFMPGRCSIKMNWNRHYINRPLSKNDTANSPVPSDFYSIKGFFLDGNRKIVSGQGFSWGCSRMLSSTENGCSFASQFLPHEMKVNYDMEERFLQFEYGNLKWHTNPTPDGQNFVNQTHEPRNRGRPWCYDANSWSEVGGKVEGDTETERQLLDISPRSKSEAKKIEKRRVECFFPCDIFIVDTRPGKGSVKKCPKSNIDPPPMPTPIPPVPSLPPVPPIPPVPPVPPVPSLPPTVVEPNTTGTLPTPPPVATVSIIEWQPRIETITISRTRTSSSESGEE</sequence>
<comment type="caution">
    <text evidence="3">The sequence shown here is derived from an EMBL/GenBank/DDBJ whole genome shotgun (WGS) entry which is preliminary data.</text>
</comment>
<gene>
    <name evidence="3" type="ORF">TWF506_001454</name>
</gene>
<feature type="signal peptide" evidence="2">
    <location>
        <begin position="1"/>
        <end position="19"/>
    </location>
</feature>
<dbReference type="Proteomes" id="UP001307849">
    <property type="component" value="Unassembled WGS sequence"/>
</dbReference>
<name>A0AAN8NG55_9PEZI</name>
<feature type="compositionally biased region" description="Low complexity" evidence="1">
    <location>
        <begin position="263"/>
        <end position="274"/>
    </location>
</feature>
<evidence type="ECO:0000313" key="4">
    <source>
        <dbReference type="Proteomes" id="UP001307849"/>
    </source>
</evidence>
<feature type="region of interest" description="Disordered" evidence="1">
    <location>
        <begin position="263"/>
        <end position="282"/>
    </location>
</feature>
<protein>
    <submittedName>
        <fullName evidence="3">Uncharacterized protein</fullName>
    </submittedName>
</protein>
<reference evidence="3 4" key="1">
    <citation type="submission" date="2019-10" db="EMBL/GenBank/DDBJ databases">
        <authorList>
            <person name="Palmer J.M."/>
        </authorList>
    </citation>
    <scope>NUCLEOTIDE SEQUENCE [LARGE SCALE GENOMIC DNA]</scope>
    <source>
        <strain evidence="3 4">TWF506</strain>
    </source>
</reference>
<organism evidence="3 4">
    <name type="scientific">Arthrobotrys conoides</name>
    <dbReference type="NCBI Taxonomy" id="74498"/>
    <lineage>
        <taxon>Eukaryota</taxon>
        <taxon>Fungi</taxon>
        <taxon>Dikarya</taxon>
        <taxon>Ascomycota</taxon>
        <taxon>Pezizomycotina</taxon>
        <taxon>Orbiliomycetes</taxon>
        <taxon>Orbiliales</taxon>
        <taxon>Orbiliaceae</taxon>
        <taxon>Arthrobotrys</taxon>
    </lineage>
</organism>